<accession>A0AAV9ARI1</accession>
<keyword evidence="2" id="KW-1185">Reference proteome</keyword>
<protein>
    <submittedName>
        <fullName evidence="1">Uncharacterized protein</fullName>
    </submittedName>
</protein>
<reference evidence="1" key="1">
    <citation type="journal article" date="2023" name="Nat. Commun.">
        <title>Diploid and tetraploid genomes of Acorus and the evolution of monocots.</title>
        <authorList>
            <person name="Ma L."/>
            <person name="Liu K.W."/>
            <person name="Li Z."/>
            <person name="Hsiao Y.Y."/>
            <person name="Qi Y."/>
            <person name="Fu T."/>
            <person name="Tang G.D."/>
            <person name="Zhang D."/>
            <person name="Sun W.H."/>
            <person name="Liu D.K."/>
            <person name="Li Y."/>
            <person name="Chen G.Z."/>
            <person name="Liu X.D."/>
            <person name="Liao X.Y."/>
            <person name="Jiang Y.T."/>
            <person name="Yu X."/>
            <person name="Hao Y."/>
            <person name="Huang J."/>
            <person name="Zhao X.W."/>
            <person name="Ke S."/>
            <person name="Chen Y.Y."/>
            <person name="Wu W.L."/>
            <person name="Hsu J.L."/>
            <person name="Lin Y.F."/>
            <person name="Huang M.D."/>
            <person name="Li C.Y."/>
            <person name="Huang L."/>
            <person name="Wang Z.W."/>
            <person name="Zhao X."/>
            <person name="Zhong W.Y."/>
            <person name="Peng D.H."/>
            <person name="Ahmad S."/>
            <person name="Lan S."/>
            <person name="Zhang J.S."/>
            <person name="Tsai W.C."/>
            <person name="Van de Peer Y."/>
            <person name="Liu Z.J."/>
        </authorList>
    </citation>
    <scope>NUCLEOTIDE SEQUENCE</scope>
    <source>
        <strain evidence="1">SCP</strain>
    </source>
</reference>
<dbReference type="AlphaFoldDB" id="A0AAV9ARI1"/>
<comment type="caution">
    <text evidence="1">The sequence shown here is derived from an EMBL/GenBank/DDBJ whole genome shotgun (WGS) entry which is preliminary data.</text>
</comment>
<reference evidence="1" key="2">
    <citation type="submission" date="2023-06" db="EMBL/GenBank/DDBJ databases">
        <authorList>
            <person name="Ma L."/>
            <person name="Liu K.-W."/>
            <person name="Li Z."/>
            <person name="Hsiao Y.-Y."/>
            <person name="Qi Y."/>
            <person name="Fu T."/>
            <person name="Tang G."/>
            <person name="Zhang D."/>
            <person name="Sun W.-H."/>
            <person name="Liu D.-K."/>
            <person name="Li Y."/>
            <person name="Chen G.-Z."/>
            <person name="Liu X.-D."/>
            <person name="Liao X.-Y."/>
            <person name="Jiang Y.-T."/>
            <person name="Yu X."/>
            <person name="Hao Y."/>
            <person name="Huang J."/>
            <person name="Zhao X.-W."/>
            <person name="Ke S."/>
            <person name="Chen Y.-Y."/>
            <person name="Wu W.-L."/>
            <person name="Hsu J.-L."/>
            <person name="Lin Y.-F."/>
            <person name="Huang M.-D."/>
            <person name="Li C.-Y."/>
            <person name="Huang L."/>
            <person name="Wang Z.-W."/>
            <person name="Zhao X."/>
            <person name="Zhong W.-Y."/>
            <person name="Peng D.-H."/>
            <person name="Ahmad S."/>
            <person name="Lan S."/>
            <person name="Zhang J.-S."/>
            <person name="Tsai W.-C."/>
            <person name="Van De Peer Y."/>
            <person name="Liu Z.-J."/>
        </authorList>
    </citation>
    <scope>NUCLEOTIDE SEQUENCE</scope>
    <source>
        <strain evidence="1">SCP</strain>
        <tissue evidence="1">Leaves</tissue>
    </source>
</reference>
<evidence type="ECO:0000313" key="1">
    <source>
        <dbReference type="EMBL" id="KAK1266772.1"/>
    </source>
</evidence>
<evidence type="ECO:0000313" key="2">
    <source>
        <dbReference type="Proteomes" id="UP001179952"/>
    </source>
</evidence>
<gene>
    <name evidence="1" type="ORF">QJS04_geneDACA000058</name>
</gene>
<sequence length="124" mass="13461">MAALKPSFHQNHLRLFSPFASVSPVKPFHLRKTTLTKASPLALSFGSALLWSVHRTDGRLSITRFANPGSLVMSTAEASERPPFDLNLAVLLAGFAFEAYSSPPKDVGTREVDAADCQTVFLSE</sequence>
<proteinExistence type="predicted"/>
<dbReference type="Proteomes" id="UP001179952">
    <property type="component" value="Unassembled WGS sequence"/>
</dbReference>
<dbReference type="EMBL" id="JAUJYN010000007">
    <property type="protein sequence ID" value="KAK1266772.1"/>
    <property type="molecule type" value="Genomic_DNA"/>
</dbReference>
<dbReference type="PANTHER" id="PTHR47759">
    <property type="entry name" value="OS04G0509100 PROTEIN"/>
    <property type="match status" value="1"/>
</dbReference>
<name>A0AAV9ARI1_ACOGR</name>
<dbReference type="PANTHER" id="PTHR47759:SF2">
    <property type="entry name" value="TRIGLYCERIDE LIPASE"/>
    <property type="match status" value="1"/>
</dbReference>
<organism evidence="1 2">
    <name type="scientific">Acorus gramineus</name>
    <name type="common">Dwarf sweet flag</name>
    <dbReference type="NCBI Taxonomy" id="55184"/>
    <lineage>
        <taxon>Eukaryota</taxon>
        <taxon>Viridiplantae</taxon>
        <taxon>Streptophyta</taxon>
        <taxon>Embryophyta</taxon>
        <taxon>Tracheophyta</taxon>
        <taxon>Spermatophyta</taxon>
        <taxon>Magnoliopsida</taxon>
        <taxon>Liliopsida</taxon>
        <taxon>Acoraceae</taxon>
        <taxon>Acorus</taxon>
    </lineage>
</organism>